<dbReference type="AlphaFoldDB" id="A0A6H1UDY9"/>
<feature type="transmembrane region" description="Helical" evidence="1">
    <location>
        <begin position="50"/>
        <end position="70"/>
    </location>
</feature>
<dbReference type="InterPro" id="IPR007498">
    <property type="entry name" value="PqiA-like"/>
</dbReference>
<feature type="transmembrane region" description="Helical" evidence="1">
    <location>
        <begin position="95"/>
        <end position="124"/>
    </location>
</feature>
<evidence type="ECO:0000313" key="3">
    <source>
        <dbReference type="Proteomes" id="UP000501602"/>
    </source>
</evidence>
<keyword evidence="3" id="KW-1185">Reference proteome</keyword>
<proteinExistence type="predicted"/>
<reference evidence="2 3" key="1">
    <citation type="submission" date="2020-04" db="EMBL/GenBank/DDBJ databases">
        <title>Ferrimonas sp. S7 isolated from sea water.</title>
        <authorList>
            <person name="Bae S.S."/>
            <person name="Baek K."/>
        </authorList>
    </citation>
    <scope>NUCLEOTIDE SEQUENCE [LARGE SCALE GENOMIC DNA]</scope>
    <source>
        <strain evidence="2 3">S7</strain>
    </source>
</reference>
<accession>A0A6H1UDY9</accession>
<sequence length="205" mass="22894">MGQVLQPSTLLCPTCDEPIRYRALPHGVRALCPRCGSSVYHQPHCDANTLLALTIAALVLFFPANLLPILEIDIVGNVRSTTVFSGAIAVIEKGFALVGLAVLVTGVIAPLLLLVSVMLQLLLVKSRLYPNVLKWLLLKQSLLKSLSMVEIYLISYLIAVFKLADFATLTFGWGTGCYVMLFVMLFYVQYEYNPNQMWQYYEESR</sequence>
<organism evidence="2 3">
    <name type="scientific">Ferrimonas lipolytica</name>
    <dbReference type="NCBI Taxonomy" id="2724191"/>
    <lineage>
        <taxon>Bacteria</taxon>
        <taxon>Pseudomonadati</taxon>
        <taxon>Pseudomonadota</taxon>
        <taxon>Gammaproteobacteria</taxon>
        <taxon>Alteromonadales</taxon>
        <taxon>Ferrimonadaceae</taxon>
        <taxon>Ferrimonas</taxon>
    </lineage>
</organism>
<evidence type="ECO:0000256" key="1">
    <source>
        <dbReference type="SAM" id="Phobius"/>
    </source>
</evidence>
<evidence type="ECO:0000313" key="2">
    <source>
        <dbReference type="EMBL" id="QIZ76553.1"/>
    </source>
</evidence>
<gene>
    <name evidence="2" type="ORF">HER31_06555</name>
</gene>
<dbReference type="RefSeq" id="WP_168659815.1">
    <property type="nucleotide sequence ID" value="NZ_CP051180.1"/>
</dbReference>
<keyword evidence="1" id="KW-0472">Membrane</keyword>
<dbReference type="EMBL" id="CP051180">
    <property type="protein sequence ID" value="QIZ76553.1"/>
    <property type="molecule type" value="Genomic_DNA"/>
</dbReference>
<feature type="transmembrane region" description="Helical" evidence="1">
    <location>
        <begin position="145"/>
        <end position="164"/>
    </location>
</feature>
<keyword evidence="1" id="KW-0812">Transmembrane</keyword>
<dbReference type="Proteomes" id="UP000501602">
    <property type="component" value="Chromosome"/>
</dbReference>
<protein>
    <submittedName>
        <fullName evidence="2">Paraquat-inducible protein A</fullName>
    </submittedName>
</protein>
<keyword evidence="1" id="KW-1133">Transmembrane helix</keyword>
<name>A0A6H1UDY9_9GAMM</name>
<feature type="transmembrane region" description="Helical" evidence="1">
    <location>
        <begin position="170"/>
        <end position="188"/>
    </location>
</feature>
<dbReference type="Pfam" id="PF04403">
    <property type="entry name" value="PqiA"/>
    <property type="match status" value="1"/>
</dbReference>
<dbReference type="KEGG" id="fes:HER31_06555"/>